<evidence type="ECO:0000313" key="3">
    <source>
        <dbReference type="Proteomes" id="UP001151760"/>
    </source>
</evidence>
<keyword evidence="3" id="KW-1185">Reference proteome</keyword>
<protein>
    <submittedName>
        <fullName evidence="2">Uncharacterized protein</fullName>
    </submittedName>
</protein>
<comment type="caution">
    <text evidence="2">The sequence shown here is derived from an EMBL/GenBank/DDBJ whole genome shotgun (WGS) entry which is preliminary data.</text>
</comment>
<feature type="region of interest" description="Disordered" evidence="1">
    <location>
        <begin position="1"/>
        <end position="37"/>
    </location>
</feature>
<accession>A0ABQ5HLM5</accession>
<gene>
    <name evidence="2" type="ORF">Tco_1070523</name>
</gene>
<reference evidence="2" key="1">
    <citation type="journal article" date="2022" name="Int. J. Mol. Sci.">
        <title>Draft Genome of Tanacetum Coccineum: Genomic Comparison of Closely Related Tanacetum-Family Plants.</title>
        <authorList>
            <person name="Yamashiro T."/>
            <person name="Shiraishi A."/>
            <person name="Nakayama K."/>
            <person name="Satake H."/>
        </authorList>
    </citation>
    <scope>NUCLEOTIDE SEQUENCE</scope>
</reference>
<organism evidence="2 3">
    <name type="scientific">Tanacetum coccineum</name>
    <dbReference type="NCBI Taxonomy" id="301880"/>
    <lineage>
        <taxon>Eukaryota</taxon>
        <taxon>Viridiplantae</taxon>
        <taxon>Streptophyta</taxon>
        <taxon>Embryophyta</taxon>
        <taxon>Tracheophyta</taxon>
        <taxon>Spermatophyta</taxon>
        <taxon>Magnoliopsida</taxon>
        <taxon>eudicotyledons</taxon>
        <taxon>Gunneridae</taxon>
        <taxon>Pentapetalae</taxon>
        <taxon>asterids</taxon>
        <taxon>campanulids</taxon>
        <taxon>Asterales</taxon>
        <taxon>Asteraceae</taxon>
        <taxon>Asteroideae</taxon>
        <taxon>Anthemideae</taxon>
        <taxon>Anthemidinae</taxon>
        <taxon>Tanacetum</taxon>
    </lineage>
</organism>
<name>A0ABQ5HLM5_9ASTR</name>
<proteinExistence type="predicted"/>
<sequence length="72" mass="7178">MGSGSGTKGVSGECEIGKGGIGGGGIGEGGSGEGGSYNGDDMGTSSGYWAILCDLPFELYFGRPVLVVYRFC</sequence>
<dbReference type="EMBL" id="BQNB010019765">
    <property type="protein sequence ID" value="GJT88806.1"/>
    <property type="molecule type" value="Genomic_DNA"/>
</dbReference>
<feature type="compositionally biased region" description="Gly residues" evidence="1">
    <location>
        <begin position="17"/>
        <end position="37"/>
    </location>
</feature>
<reference evidence="2" key="2">
    <citation type="submission" date="2022-01" db="EMBL/GenBank/DDBJ databases">
        <authorList>
            <person name="Yamashiro T."/>
            <person name="Shiraishi A."/>
            <person name="Satake H."/>
            <person name="Nakayama K."/>
        </authorList>
    </citation>
    <scope>NUCLEOTIDE SEQUENCE</scope>
</reference>
<evidence type="ECO:0000313" key="2">
    <source>
        <dbReference type="EMBL" id="GJT88806.1"/>
    </source>
</evidence>
<evidence type="ECO:0000256" key="1">
    <source>
        <dbReference type="SAM" id="MobiDB-lite"/>
    </source>
</evidence>
<dbReference type="Proteomes" id="UP001151760">
    <property type="component" value="Unassembled WGS sequence"/>
</dbReference>